<comment type="caution">
    <text evidence="2">The sequence shown here is derived from an EMBL/GenBank/DDBJ whole genome shotgun (WGS) entry which is preliminary data.</text>
</comment>
<gene>
    <name evidence="2" type="ORF">NDU88_007576</name>
</gene>
<evidence type="ECO:0000313" key="2">
    <source>
        <dbReference type="EMBL" id="KAJ1154833.1"/>
    </source>
</evidence>
<feature type="region of interest" description="Disordered" evidence="1">
    <location>
        <begin position="1"/>
        <end position="28"/>
    </location>
</feature>
<accession>A0AAV7RVG8</accession>
<protein>
    <submittedName>
        <fullName evidence="2">Uncharacterized protein</fullName>
    </submittedName>
</protein>
<dbReference type="AlphaFoldDB" id="A0AAV7RVG8"/>
<sequence length="75" mass="8692">MAAIAQRRDGRLLEVHGSRSPPMKRPSDYTTLAMRRSVIRTYRREMMWVHPPCGSGTELLHGTVTRHYSEGRRNI</sequence>
<name>A0AAV7RVG8_PLEWA</name>
<dbReference type="EMBL" id="JANPWB010000009">
    <property type="protein sequence ID" value="KAJ1154833.1"/>
    <property type="molecule type" value="Genomic_DNA"/>
</dbReference>
<proteinExistence type="predicted"/>
<reference evidence="2" key="1">
    <citation type="journal article" date="2022" name="bioRxiv">
        <title>Sequencing and chromosome-scale assembly of the giantPleurodeles waltlgenome.</title>
        <authorList>
            <person name="Brown T."/>
            <person name="Elewa A."/>
            <person name="Iarovenko S."/>
            <person name="Subramanian E."/>
            <person name="Araus A.J."/>
            <person name="Petzold A."/>
            <person name="Susuki M."/>
            <person name="Suzuki K.-i.T."/>
            <person name="Hayashi T."/>
            <person name="Toyoda A."/>
            <person name="Oliveira C."/>
            <person name="Osipova E."/>
            <person name="Leigh N.D."/>
            <person name="Simon A."/>
            <person name="Yun M.H."/>
        </authorList>
    </citation>
    <scope>NUCLEOTIDE SEQUENCE</scope>
    <source>
        <strain evidence="2">20211129_DDA</strain>
        <tissue evidence="2">Liver</tissue>
    </source>
</reference>
<keyword evidence="3" id="KW-1185">Reference proteome</keyword>
<organism evidence="2 3">
    <name type="scientific">Pleurodeles waltl</name>
    <name type="common">Iberian ribbed newt</name>
    <dbReference type="NCBI Taxonomy" id="8319"/>
    <lineage>
        <taxon>Eukaryota</taxon>
        <taxon>Metazoa</taxon>
        <taxon>Chordata</taxon>
        <taxon>Craniata</taxon>
        <taxon>Vertebrata</taxon>
        <taxon>Euteleostomi</taxon>
        <taxon>Amphibia</taxon>
        <taxon>Batrachia</taxon>
        <taxon>Caudata</taxon>
        <taxon>Salamandroidea</taxon>
        <taxon>Salamandridae</taxon>
        <taxon>Pleurodelinae</taxon>
        <taxon>Pleurodeles</taxon>
    </lineage>
</organism>
<feature type="compositionally biased region" description="Basic and acidic residues" evidence="1">
    <location>
        <begin position="1"/>
        <end position="17"/>
    </location>
</feature>
<evidence type="ECO:0000313" key="3">
    <source>
        <dbReference type="Proteomes" id="UP001066276"/>
    </source>
</evidence>
<dbReference type="Proteomes" id="UP001066276">
    <property type="component" value="Chromosome 5"/>
</dbReference>
<evidence type="ECO:0000256" key="1">
    <source>
        <dbReference type="SAM" id="MobiDB-lite"/>
    </source>
</evidence>